<dbReference type="CDD" id="cd08010">
    <property type="entry name" value="MltG_like"/>
    <property type="match status" value="1"/>
</dbReference>
<evidence type="ECO:0000313" key="9">
    <source>
        <dbReference type="Proteomes" id="UP000254968"/>
    </source>
</evidence>
<feature type="site" description="Important for catalytic activity" evidence="7">
    <location>
        <position position="228"/>
    </location>
</feature>
<accession>A0A378I9A4</accession>
<comment type="similarity">
    <text evidence="7">Belongs to the transglycosylase MltG family.</text>
</comment>
<dbReference type="PANTHER" id="PTHR30518">
    <property type="entry name" value="ENDOLYTIC MUREIN TRANSGLYCOSYLASE"/>
    <property type="match status" value="1"/>
</dbReference>
<gene>
    <name evidence="8" type="primary">yceG</name>
    <name evidence="7" type="synonym">mltG</name>
    <name evidence="8" type="ORF">NCTC13315_01498</name>
</gene>
<keyword evidence="2 7" id="KW-0812">Transmembrane</keyword>
<evidence type="ECO:0000256" key="4">
    <source>
        <dbReference type="ARBA" id="ARBA00023136"/>
    </source>
</evidence>
<evidence type="ECO:0000256" key="1">
    <source>
        <dbReference type="ARBA" id="ARBA00022475"/>
    </source>
</evidence>
<organism evidence="8 9">
    <name type="scientific">Legionella beliardensis</name>
    <dbReference type="NCBI Taxonomy" id="91822"/>
    <lineage>
        <taxon>Bacteria</taxon>
        <taxon>Pseudomonadati</taxon>
        <taxon>Pseudomonadota</taxon>
        <taxon>Gammaproteobacteria</taxon>
        <taxon>Legionellales</taxon>
        <taxon>Legionellaceae</taxon>
        <taxon>Legionella</taxon>
    </lineage>
</organism>
<dbReference type="Proteomes" id="UP000254968">
    <property type="component" value="Unassembled WGS sequence"/>
</dbReference>
<feature type="transmembrane region" description="Helical" evidence="7">
    <location>
        <begin position="23"/>
        <end position="46"/>
    </location>
</feature>
<evidence type="ECO:0000256" key="7">
    <source>
        <dbReference type="HAMAP-Rule" id="MF_02065"/>
    </source>
</evidence>
<dbReference type="OrthoDB" id="9814591at2"/>
<dbReference type="InterPro" id="IPR003770">
    <property type="entry name" value="MLTG-like"/>
</dbReference>
<comment type="catalytic activity">
    <reaction evidence="7">
        <text>a peptidoglycan chain = a peptidoglycan chain with N-acetyl-1,6-anhydromuramyl-[peptide] at the reducing end + a peptidoglycan chain with N-acetylglucosamine at the non-reducing end.</text>
        <dbReference type="EC" id="4.2.2.29"/>
    </reaction>
</comment>
<evidence type="ECO:0000256" key="3">
    <source>
        <dbReference type="ARBA" id="ARBA00022989"/>
    </source>
</evidence>
<keyword evidence="5 7" id="KW-0456">Lyase</keyword>
<proteinExistence type="inferred from homology"/>
<sequence>MQTDNKPTLNTHVAGQKRSALKIISYFLITLGLLIAVFLGGLYFFLMKPMMTEGKPLIVEVKANSTASALVQYLYNNGYIQSKPLIQNYIKYKGLANHLKAGVYQIQPGESAPNFIDRIVKGDVLTAAFRIIEGSNVYQVQQKLLQAPYLNYQSDDWATVIGNYSSAEGLLLADTYHYDAGSDAKRLLLHANKSLLAILNSNWETRSPGLPYKTPYELLIVASILEKETSLPSERRIVGGIVVNRLKKRMPLQMDPTVIYGLGPSFSGKLGHHNLDYDSPYNTYRYRGLPPTPIAMVGRDAIDAAAHPKFSDYLYFVAKGDGTHIFSKTYEEQKKAIARYMNKEHE</sequence>
<dbReference type="GO" id="GO:0005886">
    <property type="term" value="C:plasma membrane"/>
    <property type="evidence" value="ECO:0007669"/>
    <property type="project" value="UniProtKB-SubCell"/>
</dbReference>
<reference evidence="8 9" key="1">
    <citation type="submission" date="2018-06" db="EMBL/GenBank/DDBJ databases">
        <authorList>
            <consortium name="Pathogen Informatics"/>
            <person name="Doyle S."/>
        </authorList>
    </citation>
    <scope>NUCLEOTIDE SEQUENCE [LARGE SCALE GENOMIC DNA]</scope>
    <source>
        <strain evidence="8 9">NCTC13315</strain>
    </source>
</reference>
<keyword evidence="7" id="KW-0997">Cell inner membrane</keyword>
<evidence type="ECO:0000313" key="8">
    <source>
        <dbReference type="EMBL" id="STX28964.1"/>
    </source>
</evidence>
<name>A0A378I9A4_9GAMM</name>
<evidence type="ECO:0000256" key="5">
    <source>
        <dbReference type="ARBA" id="ARBA00023239"/>
    </source>
</evidence>
<dbReference type="NCBIfam" id="TIGR00247">
    <property type="entry name" value="endolytic transglycosylase MltG"/>
    <property type="match status" value="1"/>
</dbReference>
<dbReference type="PANTHER" id="PTHR30518:SF2">
    <property type="entry name" value="ENDOLYTIC MUREIN TRANSGLYCOSYLASE"/>
    <property type="match status" value="1"/>
</dbReference>
<dbReference type="AlphaFoldDB" id="A0A378I9A4"/>
<keyword evidence="6 7" id="KW-0961">Cell wall biogenesis/degradation</keyword>
<dbReference type="GO" id="GO:0008932">
    <property type="term" value="F:lytic endotransglycosylase activity"/>
    <property type="evidence" value="ECO:0007669"/>
    <property type="project" value="UniProtKB-UniRule"/>
</dbReference>
<keyword evidence="4 7" id="KW-0472">Membrane</keyword>
<keyword evidence="1 7" id="KW-1003">Cell membrane</keyword>
<dbReference type="HAMAP" id="MF_02065">
    <property type="entry name" value="MltG"/>
    <property type="match status" value="1"/>
</dbReference>
<comment type="subcellular location">
    <subcellularLocation>
        <location evidence="7">Cell inner membrane</location>
        <topology evidence="7">Single-pass membrane protein</topology>
    </subcellularLocation>
</comment>
<evidence type="ECO:0000256" key="2">
    <source>
        <dbReference type="ARBA" id="ARBA00022692"/>
    </source>
</evidence>
<dbReference type="Gene3D" id="3.30.1490.480">
    <property type="entry name" value="Endolytic murein transglycosylase"/>
    <property type="match status" value="1"/>
</dbReference>
<protein>
    <recommendedName>
        <fullName evidence="7">Endolytic murein transglycosylase</fullName>
        <ecNumber evidence="7">4.2.2.29</ecNumber>
    </recommendedName>
    <alternativeName>
        <fullName evidence="7">Peptidoglycan lytic transglycosylase</fullName>
    </alternativeName>
    <alternativeName>
        <fullName evidence="7">Peptidoglycan polymerization terminase</fullName>
    </alternativeName>
</protein>
<dbReference type="Pfam" id="PF02618">
    <property type="entry name" value="YceG"/>
    <property type="match status" value="1"/>
</dbReference>
<dbReference type="GO" id="GO:0009252">
    <property type="term" value="P:peptidoglycan biosynthetic process"/>
    <property type="evidence" value="ECO:0007669"/>
    <property type="project" value="UniProtKB-UniRule"/>
</dbReference>
<dbReference type="GO" id="GO:0071555">
    <property type="term" value="P:cell wall organization"/>
    <property type="evidence" value="ECO:0007669"/>
    <property type="project" value="UniProtKB-KW"/>
</dbReference>
<dbReference type="RefSeq" id="WP_115302671.1">
    <property type="nucleotide sequence ID" value="NZ_CAAAHO010000004.1"/>
</dbReference>
<dbReference type="EMBL" id="UGNV01000001">
    <property type="protein sequence ID" value="STX28964.1"/>
    <property type="molecule type" value="Genomic_DNA"/>
</dbReference>
<keyword evidence="3 7" id="KW-1133">Transmembrane helix</keyword>
<keyword evidence="9" id="KW-1185">Reference proteome</keyword>
<evidence type="ECO:0000256" key="6">
    <source>
        <dbReference type="ARBA" id="ARBA00023316"/>
    </source>
</evidence>
<comment type="function">
    <text evidence="7">Functions as a peptidoglycan terminase that cleaves nascent peptidoglycan strands endolytically to terminate their elongation.</text>
</comment>
<dbReference type="EC" id="4.2.2.29" evidence="7"/>
<dbReference type="Gene3D" id="3.30.160.60">
    <property type="entry name" value="Classic Zinc Finger"/>
    <property type="match status" value="1"/>
</dbReference>